<feature type="domain" description="Solute-binding protein family 3/N-terminal" evidence="5">
    <location>
        <begin position="38"/>
        <end position="271"/>
    </location>
</feature>
<dbReference type="Proteomes" id="UP000002533">
    <property type="component" value="Chromosome"/>
</dbReference>
<keyword evidence="3 4" id="KW-0732">Signal</keyword>
<feature type="chain" id="PRO_5004228367" evidence="4">
    <location>
        <begin position="24"/>
        <end position="303"/>
    </location>
</feature>
<sequence>MTMYKNLAIALFSLTLTTVIPDAAFGETVMQKVARTGVLTAGTSRDAMPFAYTNAQGQLTGYSVDMLSVIKQQLEKELGKKIQLKLVALTPAQRIPKIVNQQVDIVCDASSFTWERDKKVDFSVSYGATGTQLLVKSGSNLGSPESLIGKRIGVLAQTTNEQAIKRVQPQAKLVYLKSRSEGYTALQEGKIDAFSSDSILLESWLQKAKNPDDFAIVPDRPYSREGIACMVPENNSKFLDAVNYSLVKFMQGFVNGDTRYVTTFDRWFGAKGVVLLNRDLRDLMKETMQLFIEFREEIPQQEL</sequence>
<reference evidence="7" key="1">
    <citation type="journal article" date="2014" name="Stand. Genomic Sci.">
        <title>Complete genome sequence of Anabaena variabilis ATCC 29413.</title>
        <authorList>
            <person name="Thiel T."/>
            <person name="Pratte B.S."/>
            <person name="Zhong J."/>
            <person name="Goodwin L."/>
            <person name="Copeland A."/>
            <person name="Lucas S."/>
            <person name="Han C."/>
            <person name="Pitluck S."/>
            <person name="Land M.L."/>
            <person name="Kyrpides N.C."/>
            <person name="Woyke T."/>
        </authorList>
    </citation>
    <scope>NUCLEOTIDE SEQUENCE [LARGE SCALE GENOMIC DNA]</scope>
    <source>
        <strain evidence="7">ATCC 29413 / PCC 7937</strain>
    </source>
</reference>
<feature type="signal peptide" evidence="4">
    <location>
        <begin position="1"/>
        <end position="23"/>
    </location>
</feature>
<dbReference type="HOGENOM" id="CLU_019602_0_1_3"/>
<evidence type="ECO:0000256" key="2">
    <source>
        <dbReference type="ARBA" id="ARBA00022448"/>
    </source>
</evidence>
<evidence type="ECO:0000313" key="6">
    <source>
        <dbReference type="EMBL" id="ABA20398.1"/>
    </source>
</evidence>
<accession>Q3MF38</accession>
<proteinExistence type="inferred from homology"/>
<evidence type="ECO:0000256" key="3">
    <source>
        <dbReference type="ARBA" id="ARBA00022729"/>
    </source>
</evidence>
<dbReference type="SUPFAM" id="SSF53850">
    <property type="entry name" value="Periplasmic binding protein-like II"/>
    <property type="match status" value="1"/>
</dbReference>
<dbReference type="KEGG" id="ava:Ava_0774"/>
<name>Q3MF38_TRIV2</name>
<dbReference type="GO" id="GO:0005576">
    <property type="term" value="C:extracellular region"/>
    <property type="evidence" value="ECO:0007669"/>
    <property type="project" value="TreeGrafter"/>
</dbReference>
<dbReference type="GO" id="GO:0006865">
    <property type="term" value="P:amino acid transport"/>
    <property type="evidence" value="ECO:0007669"/>
    <property type="project" value="TreeGrafter"/>
</dbReference>
<dbReference type="PANTHER" id="PTHR30085">
    <property type="entry name" value="AMINO ACID ABC TRANSPORTER PERMEASE"/>
    <property type="match status" value="1"/>
</dbReference>
<gene>
    <name evidence="6" type="ordered locus">Ava_0774</name>
</gene>
<dbReference type="NCBIfam" id="TIGR04262">
    <property type="entry name" value="orph_peri_GRRM"/>
    <property type="match status" value="1"/>
</dbReference>
<dbReference type="SMART" id="SM00062">
    <property type="entry name" value="PBPb"/>
    <property type="match status" value="1"/>
</dbReference>
<dbReference type="Pfam" id="PF00497">
    <property type="entry name" value="SBP_bac_3"/>
    <property type="match status" value="1"/>
</dbReference>
<dbReference type="Gene3D" id="3.40.190.10">
    <property type="entry name" value="Periplasmic binding protein-like II"/>
    <property type="match status" value="2"/>
</dbReference>
<dbReference type="PANTHER" id="PTHR30085:SF6">
    <property type="entry name" value="ABC TRANSPORTER GLUTAMINE-BINDING PROTEIN GLNH"/>
    <property type="match status" value="1"/>
</dbReference>
<dbReference type="STRING" id="240292.Ava_0774"/>
<protein>
    <submittedName>
        <fullName evidence="6">Amino acid ABC transporter substrate-binding protein, PAAT family</fullName>
    </submittedName>
</protein>
<dbReference type="EMBL" id="CP000117">
    <property type="protein sequence ID" value="ABA20398.1"/>
    <property type="molecule type" value="Genomic_DNA"/>
</dbReference>
<dbReference type="InterPro" id="IPR001638">
    <property type="entry name" value="Solute-binding_3/MltF_N"/>
</dbReference>
<evidence type="ECO:0000256" key="1">
    <source>
        <dbReference type="ARBA" id="ARBA00010333"/>
    </source>
</evidence>
<evidence type="ECO:0000256" key="4">
    <source>
        <dbReference type="SAM" id="SignalP"/>
    </source>
</evidence>
<dbReference type="GO" id="GO:0030288">
    <property type="term" value="C:outer membrane-bounded periplasmic space"/>
    <property type="evidence" value="ECO:0007669"/>
    <property type="project" value="TreeGrafter"/>
</dbReference>
<dbReference type="eggNOG" id="COG0834">
    <property type="taxonomic scope" value="Bacteria"/>
</dbReference>
<evidence type="ECO:0000313" key="7">
    <source>
        <dbReference type="Proteomes" id="UP000002533"/>
    </source>
</evidence>
<dbReference type="InterPro" id="IPR026358">
    <property type="entry name" value="Orph_peri_GRRM"/>
</dbReference>
<organism evidence="6 7">
    <name type="scientific">Trichormus variabilis (strain ATCC 29413 / PCC 7937)</name>
    <name type="common">Anabaena variabilis</name>
    <dbReference type="NCBI Taxonomy" id="240292"/>
    <lineage>
        <taxon>Bacteria</taxon>
        <taxon>Bacillati</taxon>
        <taxon>Cyanobacteriota</taxon>
        <taxon>Cyanophyceae</taxon>
        <taxon>Nostocales</taxon>
        <taxon>Nostocaceae</taxon>
        <taxon>Trichormus</taxon>
    </lineage>
</organism>
<evidence type="ECO:0000259" key="5">
    <source>
        <dbReference type="SMART" id="SM00062"/>
    </source>
</evidence>
<dbReference type="AlphaFoldDB" id="Q3MF38"/>
<comment type="similarity">
    <text evidence="1">Belongs to the bacterial solute-binding protein 3 family.</text>
</comment>
<dbReference type="InterPro" id="IPR051455">
    <property type="entry name" value="Bact_solute-bind_prot3"/>
</dbReference>
<keyword evidence="2" id="KW-0813">Transport</keyword>
<dbReference type="CDD" id="cd13688">
    <property type="entry name" value="PBP2_GltI_DEBP"/>
    <property type="match status" value="1"/>
</dbReference>